<feature type="compositionally biased region" description="Polar residues" evidence="1">
    <location>
        <begin position="2436"/>
        <end position="2451"/>
    </location>
</feature>
<feature type="compositionally biased region" description="Basic and acidic residues" evidence="1">
    <location>
        <begin position="654"/>
        <end position="664"/>
    </location>
</feature>
<feature type="region of interest" description="Disordered" evidence="1">
    <location>
        <begin position="1085"/>
        <end position="1177"/>
    </location>
</feature>
<feature type="compositionally biased region" description="Polar residues" evidence="1">
    <location>
        <begin position="251"/>
        <end position="269"/>
    </location>
</feature>
<feature type="compositionally biased region" description="Low complexity" evidence="1">
    <location>
        <begin position="309"/>
        <end position="320"/>
    </location>
</feature>
<dbReference type="Proteomes" id="UP000693946">
    <property type="component" value="Linkage Group LG21"/>
</dbReference>
<feature type="compositionally biased region" description="Basic and acidic residues" evidence="1">
    <location>
        <begin position="2999"/>
        <end position="3008"/>
    </location>
</feature>
<feature type="compositionally biased region" description="Basic residues" evidence="1">
    <location>
        <begin position="1510"/>
        <end position="1519"/>
    </location>
</feature>
<feature type="region of interest" description="Disordered" evidence="1">
    <location>
        <begin position="2895"/>
        <end position="3036"/>
    </location>
</feature>
<feature type="compositionally biased region" description="Basic and acidic residues" evidence="1">
    <location>
        <begin position="2297"/>
        <end position="2306"/>
    </location>
</feature>
<feature type="region of interest" description="Disordered" evidence="1">
    <location>
        <begin position="378"/>
        <end position="441"/>
    </location>
</feature>
<feature type="region of interest" description="Disordered" evidence="1">
    <location>
        <begin position="1310"/>
        <end position="1347"/>
    </location>
</feature>
<feature type="compositionally biased region" description="Basic residues" evidence="1">
    <location>
        <begin position="3308"/>
        <end position="3322"/>
    </location>
</feature>
<evidence type="ECO:0000259" key="2">
    <source>
        <dbReference type="SMART" id="SM00717"/>
    </source>
</evidence>
<feature type="region of interest" description="Disordered" evidence="1">
    <location>
        <begin position="587"/>
        <end position="900"/>
    </location>
</feature>
<feature type="compositionally biased region" description="Basic residues" evidence="1">
    <location>
        <begin position="2964"/>
        <end position="2977"/>
    </location>
</feature>
<feature type="compositionally biased region" description="Basic and acidic residues" evidence="1">
    <location>
        <begin position="3251"/>
        <end position="3261"/>
    </location>
</feature>
<feature type="compositionally biased region" description="Polar residues" evidence="1">
    <location>
        <begin position="2856"/>
        <end position="2875"/>
    </location>
</feature>
<comment type="caution">
    <text evidence="3">The sequence shown here is derived from an EMBL/GenBank/DDBJ whole genome shotgun (WGS) entry which is preliminary data.</text>
</comment>
<feature type="compositionally biased region" description="Basic and acidic residues" evidence="1">
    <location>
        <begin position="2780"/>
        <end position="2792"/>
    </location>
</feature>
<feature type="compositionally biased region" description="Polar residues" evidence="1">
    <location>
        <begin position="2319"/>
        <end position="2331"/>
    </location>
</feature>
<feature type="region of interest" description="Disordered" evidence="1">
    <location>
        <begin position="1363"/>
        <end position="1920"/>
    </location>
</feature>
<feature type="compositionally biased region" description="Polar residues" evidence="1">
    <location>
        <begin position="1103"/>
        <end position="1118"/>
    </location>
</feature>
<feature type="compositionally biased region" description="Basic residues" evidence="1">
    <location>
        <begin position="3234"/>
        <end position="3250"/>
    </location>
</feature>
<dbReference type="GO" id="GO:0001156">
    <property type="term" value="F:TFIIIC-class transcription factor complex binding"/>
    <property type="evidence" value="ECO:0007669"/>
    <property type="project" value="TreeGrafter"/>
</dbReference>
<feature type="compositionally biased region" description="Polar residues" evidence="1">
    <location>
        <begin position="80"/>
        <end position="101"/>
    </location>
</feature>
<feature type="compositionally biased region" description="Low complexity" evidence="1">
    <location>
        <begin position="195"/>
        <end position="206"/>
    </location>
</feature>
<dbReference type="PANTHER" id="PTHR22929">
    <property type="entry name" value="RNA POLYMERASE III TRANSCRIPTION INITIATION FACTOR B"/>
    <property type="match status" value="1"/>
</dbReference>
<protein>
    <submittedName>
        <fullName evidence="3">Transcription factor TFIIIB component B-like isoform X1</fullName>
    </submittedName>
</protein>
<feature type="compositionally biased region" description="Basic residues" evidence="1">
    <location>
        <begin position="1120"/>
        <end position="1129"/>
    </location>
</feature>
<feature type="compositionally biased region" description="Polar residues" evidence="1">
    <location>
        <begin position="1759"/>
        <end position="1770"/>
    </location>
</feature>
<feature type="compositionally biased region" description="Basic and acidic residues" evidence="1">
    <location>
        <begin position="1771"/>
        <end position="1781"/>
    </location>
</feature>
<feature type="compositionally biased region" description="Basic residues" evidence="1">
    <location>
        <begin position="2452"/>
        <end position="2467"/>
    </location>
</feature>
<feature type="region of interest" description="Disordered" evidence="1">
    <location>
        <begin position="1940"/>
        <end position="1959"/>
    </location>
</feature>
<feature type="region of interest" description="Disordered" evidence="1">
    <location>
        <begin position="2685"/>
        <end position="2735"/>
    </location>
</feature>
<feature type="region of interest" description="Disordered" evidence="1">
    <location>
        <begin position="2592"/>
        <end position="2637"/>
    </location>
</feature>
<feature type="compositionally biased region" description="Low complexity" evidence="1">
    <location>
        <begin position="1523"/>
        <end position="1535"/>
    </location>
</feature>
<feature type="compositionally biased region" description="Low complexity" evidence="1">
    <location>
        <begin position="2286"/>
        <end position="2296"/>
    </location>
</feature>
<feature type="compositionally biased region" description="Polar residues" evidence="1">
    <location>
        <begin position="2690"/>
        <end position="2701"/>
    </location>
</feature>
<feature type="compositionally biased region" description="Basic and acidic residues" evidence="1">
    <location>
        <begin position="270"/>
        <end position="299"/>
    </location>
</feature>
<feature type="compositionally biased region" description="Polar residues" evidence="1">
    <location>
        <begin position="3201"/>
        <end position="3211"/>
    </location>
</feature>
<keyword evidence="4" id="KW-1185">Reference proteome</keyword>
<evidence type="ECO:0000313" key="4">
    <source>
        <dbReference type="Proteomes" id="UP000693946"/>
    </source>
</evidence>
<dbReference type="PANTHER" id="PTHR22929:SF0">
    <property type="entry name" value="TRANSCRIPTION FACTOR TFIIIB COMPONENT B'' HOMOLOG"/>
    <property type="match status" value="1"/>
</dbReference>
<feature type="compositionally biased region" description="Polar residues" evidence="1">
    <location>
        <begin position="2375"/>
        <end position="2400"/>
    </location>
</feature>
<feature type="compositionally biased region" description="Basic and acidic residues" evidence="1">
    <location>
        <begin position="1481"/>
        <end position="1492"/>
    </location>
</feature>
<feature type="compositionally biased region" description="Basic and acidic residues" evidence="1">
    <location>
        <begin position="3290"/>
        <end position="3307"/>
    </location>
</feature>
<feature type="compositionally biased region" description="Basic residues" evidence="1">
    <location>
        <begin position="589"/>
        <end position="598"/>
    </location>
</feature>
<feature type="compositionally biased region" description="Basic residues" evidence="1">
    <location>
        <begin position="1886"/>
        <end position="1895"/>
    </location>
</feature>
<feature type="compositionally biased region" description="Polar residues" evidence="1">
    <location>
        <begin position="1613"/>
        <end position="1651"/>
    </location>
</feature>
<dbReference type="InterPro" id="IPR039467">
    <property type="entry name" value="TFIIIB_B''_Myb"/>
</dbReference>
<feature type="compositionally biased region" description="Low complexity" evidence="1">
    <location>
        <begin position="103"/>
        <end position="132"/>
    </location>
</feature>
<name>A0AAV6QZ43_SOLSE</name>
<feature type="compositionally biased region" description="Polar residues" evidence="1">
    <location>
        <begin position="2592"/>
        <end position="2606"/>
    </location>
</feature>
<feature type="compositionally biased region" description="Basic and acidic residues" evidence="1">
    <location>
        <begin position="2161"/>
        <end position="2170"/>
    </location>
</feature>
<reference evidence="3 4" key="1">
    <citation type="journal article" date="2021" name="Sci. Rep.">
        <title>Chromosome anchoring in Senegalese sole (Solea senegalensis) reveals sex-associated markers and genome rearrangements in flatfish.</title>
        <authorList>
            <person name="Guerrero-Cozar I."/>
            <person name="Gomez-Garrido J."/>
            <person name="Berbel C."/>
            <person name="Martinez-Blanch J.F."/>
            <person name="Alioto T."/>
            <person name="Claros M.G."/>
            <person name="Gagnaire P.A."/>
            <person name="Manchado M."/>
        </authorList>
    </citation>
    <scope>NUCLEOTIDE SEQUENCE [LARGE SCALE GENOMIC DNA]</scope>
    <source>
        <strain evidence="3">Sse05_10M</strain>
    </source>
</reference>
<proteinExistence type="predicted"/>
<feature type="compositionally biased region" description="Acidic residues" evidence="1">
    <location>
        <begin position="608"/>
        <end position="627"/>
    </location>
</feature>
<feature type="compositionally biased region" description="Polar residues" evidence="1">
    <location>
        <begin position="1675"/>
        <end position="1693"/>
    </location>
</feature>
<feature type="compositionally biased region" description="Basic and acidic residues" evidence="1">
    <location>
        <begin position="1948"/>
        <end position="1959"/>
    </location>
</feature>
<dbReference type="SMART" id="SM00717">
    <property type="entry name" value="SANT"/>
    <property type="match status" value="1"/>
</dbReference>
<feature type="compositionally biased region" description="Polar residues" evidence="1">
    <location>
        <begin position="1390"/>
        <end position="1399"/>
    </location>
</feature>
<feature type="compositionally biased region" description="Polar residues" evidence="1">
    <location>
        <begin position="1792"/>
        <end position="1805"/>
    </location>
</feature>
<feature type="compositionally biased region" description="Polar residues" evidence="1">
    <location>
        <begin position="823"/>
        <end position="843"/>
    </location>
</feature>
<feature type="region of interest" description="Disordered" evidence="1">
    <location>
        <begin position="3198"/>
        <end position="3383"/>
    </location>
</feature>
<feature type="compositionally biased region" description="Polar residues" evidence="1">
    <location>
        <begin position="1828"/>
        <end position="1852"/>
    </location>
</feature>
<dbReference type="GO" id="GO:0070898">
    <property type="term" value="P:RNA polymerase III preinitiation complex assembly"/>
    <property type="evidence" value="ECO:0007669"/>
    <property type="project" value="TreeGrafter"/>
</dbReference>
<evidence type="ECO:0000313" key="3">
    <source>
        <dbReference type="EMBL" id="KAG7498383.1"/>
    </source>
</evidence>
<gene>
    <name evidence="3" type="ORF">JOB18_007472</name>
</gene>
<feature type="compositionally biased region" description="Basic and acidic residues" evidence="1">
    <location>
        <begin position="1716"/>
        <end position="1728"/>
    </location>
</feature>
<feature type="compositionally biased region" description="Acidic residues" evidence="1">
    <location>
        <begin position="425"/>
        <end position="439"/>
    </location>
</feature>
<feature type="compositionally biased region" description="Polar residues" evidence="1">
    <location>
        <begin position="1471"/>
        <end position="1480"/>
    </location>
</feature>
<feature type="compositionally biased region" description="Low complexity" evidence="1">
    <location>
        <begin position="1901"/>
        <end position="1913"/>
    </location>
</feature>
<feature type="compositionally biased region" description="Polar residues" evidence="1">
    <location>
        <begin position="2504"/>
        <end position="2521"/>
    </location>
</feature>
<evidence type="ECO:0000256" key="1">
    <source>
        <dbReference type="SAM" id="MobiDB-lite"/>
    </source>
</evidence>
<feature type="compositionally biased region" description="Polar residues" evidence="1">
    <location>
        <begin position="2623"/>
        <end position="2634"/>
    </location>
</feature>
<feature type="region of interest" description="Disordered" evidence="1">
    <location>
        <begin position="2370"/>
        <end position="2578"/>
    </location>
</feature>
<feature type="compositionally biased region" description="Polar residues" evidence="1">
    <location>
        <begin position="1704"/>
        <end position="1715"/>
    </location>
</feature>
<feature type="compositionally biased region" description="Basic residues" evidence="1">
    <location>
        <begin position="844"/>
        <end position="855"/>
    </location>
</feature>
<feature type="compositionally biased region" description="Polar residues" evidence="1">
    <location>
        <begin position="2182"/>
        <end position="2211"/>
    </location>
</feature>
<feature type="compositionally biased region" description="Polar residues" evidence="1">
    <location>
        <begin position="3369"/>
        <end position="3383"/>
    </location>
</feature>
<feature type="region of interest" description="Disordered" evidence="1">
    <location>
        <begin position="1986"/>
        <end position="2344"/>
    </location>
</feature>
<sequence>MAAIRKTEPAGVLLGDRLISDLASSSALRHADYISHKSFHSRMRRWKKTWRLTLVSPCERLLLAQVKMFRRSRFSVRPNVGTTGRTAATSQEAPSSNQEATETPGDTSTSSTPTPVTDTTPAVTPSVTSTASGDGGDHIVEGSSSSATVQRRKRFSVKPKVAPGRLSTIGRTPKSPIKSVSETPVEVPISDLDKQTTSSQTGTTAAPQGLQSPKRRRPSEESKQPKVQPKVTLPPSDSAGPPTVPLPEVLQKTNLTTDSGKQSESNSESQVKDVPHKHQDKVLFSIPDRETVEISEKAKTLVSSKSGRTLTPSTSLSKLLNDPSDLQRLAKAQKLRELLRQERHKDKKPRKSKTHVKEYTLDPSKMTMSDLIHYLPLSNPMTSSLEDMDQENENETVIPPSPGREESPESAQEPEVPPKVVNPSGEEEEVAEDEDEQDESLMVPQLKVAEDGSLIIDEESLTVEVLRAKGPNPAQERDPIFERGSTTTYTSFRTVTHTKPWSSEETDMFFLAISMVGTDFSMISQLFPHRARSEIKNKFKKEERLNSWRIDKAFRERRKLDIEYFSKLLEKILEFQKNKKKLQSLAKKNAYKKRKRMEKKATSKLSDVDEEEEEDDEVPDLDDEEGGEKENEALCNEGKSSVSKPQRQRKRKTKQADSSEEPKERKRKKGEKSSDQAEACIPEDSEAELPEEHTSSDTTEKTESANPSKDTTVKPARLSRGRAPKSLVPLGRKWGKKPPPDSGKDKDTTPDNGDHDVSDGGASKEQVNKESSPLRQASKKQSADGDVSSEEEPASVQPPKPTRYGRMPKPIQPLNYPAKEAAHSSSSDATPGSPVGSTASTTKPKPKCKAKRVRLSKQESAQVSKKPKLVTLRASCTEYSDDEDERQQGHAEIEEEEEEQFACSLIEDSSAPVFVPASLRSPCPVISQVEETMEELDILANIPDVLGISQDALCPGVSWEQAQNETDTPEPCEHQLDLLVDVIDFLSSEHKEVCEDESYNEAAQTLLAIGNPTHLPQTAQTQLATQDHITEILSVSAKQPGQHMEEAAFQEASNDTLLMFGHEDTETSETLFTVEQQHALTDGSCIPMIKTSDQTCDEPKTDPSLQSETESSKKNYPQTRKGRLSKVKPKPNLDRSSKTVQPKPQPDTPAEQTAEESNSKVANHHQVTETLSIPEETIPNIPEFSDISCTKVKLEEKLFFCQEGSSAATSDQSISENQSHCLLTTVNRDTQSTSESSKEKVTSPAQIIAPFSNNLVTSDISVTETQLQQWSNTDSVPLKESCQHTAAFVTPAEHLPVSQTEVTSQSRCSRLQKVKPKPNIPRTSRTARLTPSIEDTKDSAEDDSTPIFPNFKEKAMVELELEEKCGTSPEKPCHATGPATALASPFDPESTLSPTMELSTTEEKRTDGGIVSQLHFSTISGQSGSENQNLSDVSFKPSSRDTGSTSATIDEKGATQDQPAGNSDDLVISLSDVTVSQAGQESREHPATHVDDLPVLQKAESEVKTSCQSRRNRLQKVKPKIPQTPRTPRSTPQTTKDCVEKDYNPTPVLKAVESSCDSASTLSTTQELPPSEKEKRTDDGHIGQVFPVASTSGQSVSENKIFSDVSFEPINEDTGSTSAATDQKWLSQNEMTENTDISVTSVSAATKSQAGQDLAAVTESSEGPATHVTPVEDISVSQKEVSDVTPMSQSRSSRFQKVKPKPNIPQTSRTALLKSQTKDKKGSAEKDSNPTPILTLQEKTIVEIGAEGDEATALMSSFDPESTLSPTKKSFTTEEEKRTEDGLVGQLDFAATSGQSGSENQSLSNVPFKPSSRDTGSTSAAIDEKGATQDQPAGNSDDLVTSLSDVTVSQAGQEIREHPATHVTPVDNLPVLQKAESEVKTSCQSRRNRLQKVKPKPNIPQTPRTPRSTPQTTKDCVEKDYNPTPVLKAVESSCDSASTFLTTQELPTSEKEKRTDDGHIGQVFSVASASGQSVSENKIFSDVSFESINKDTGSTSAATDQKWLTQNEMTENTEISVTSDSAATESQAGQDLAAVTESSEDPATHVTPEDGSVEQKEVSDVTSVSQSRSSRFQRVKPKPNIPQTSRTALLKSRTKDKKGSAEKDSNPTPILKLQEKAMVAIKPEGDCGTSPEKPSHSVGPATALMSSFDPESTLSPTKEPFTTEEKKADDGLVGQLDFAATISGQSGSENQSLSDVSFKPSSRDTGSTSVTIDEKGATQDQPAESSDDLVTSLSDVTVSQAGQESREHPATHVDDLPVLQKAEREVKTSCQSRRNRLQKVKPKIPQTPRTPRSTPQKTKDCVEKDYNPTPVLKAVESCDSASTLSTTQELPTSEKEKRTDDGHIGQVFSVASASGQSVSENKIFSDVSFEPINKDTGSTSAATDQKWLTQNEMTENTDISVTPDLAATESQAGQDLAAVTESSEDLATHVTPEDGSVSQKEQNEVTSTCQPRRSRSQKVKPKPHIPQRSRNALLIPPTTKDSDTTPTSKLHKKTEVQLEPPSVLITSSEDFGSSPATTKEMSTTEKGERTDDELVGQAKTVGATSGQFGSENQNLVTPDSAPTETQTGQDVAPLQKSSEDHFTLVTLVTPVSQEQGGENLAQSSRTVKSKPQAIPVQLEERPSSPTSKTGSTDNAAAEVEALPICSVNLPVKPRESTNTSSVSVPSVEICTTQNTTEELSATMKKKTELALTSSSDSSETKAPQRRRHFPKVKPNVGSSTRPTRTKPETKSIGFSNVTLEKQPVDNSQAELNPTDNNVLLTSSHCSLNTELGSTQSALDESEKRLASTHDESMSAHVISMATSGETIENQSLLIDSVIENTSSEMSTLKRESTGHRMSNNDQGDVGPASQEDWKLNMSTKPTESNTQPADYSTAASGDGHTVSRTDLLLAPSVTSIPDTRESSPHPCVQSDADGRSRDETQLSSETSNTEQTSNDKFQSAQSTDPTHSALSNSSKSSKEAMQTRRGRLIKPKPKLGRGSRPLQPQVQNSTQAEADSEDRDASDSHDPVSKLQPDNPEPVEGAIETHSKPGCPPSNTESLLGCLTQIIDQPSPNDTASPLGCLTQVLDTSSQNTPILTTEGETQSHPCLTLFPHMTSEQVPSDKDEPFFILSLTEIPVGSSGELVETAAQPLPLVGETFIQQQSSVSGESLAPAGEEPIIHVPVSPSTEEMCDVGFFSVKDAWSDPVDSTDLIIENQVDPLENTTVQPSKLQETVDDNKTTGSPPTKQRLTGTGRRAKLQVKPHTMRKTRANKSENTNKDSELPGPSMQPEGSADSELLSEPQKISNEPENTEKETPAGAKGPEDGHHTGAKTKTPKAAKRKGNGNTASSDPSSGKAASKDSKVKTLQTRRKYSQPSPAASASLHVAPTAASSQQPEEIPSASTASAALEVDVIQRNTDHSQPRSDPILALLSVQRFQLLSRVQRAIRRRSPPMCLSTSSVIFLLKWKMIKSPTEVEREREPAHGFIVKLFL</sequence>
<feature type="compositionally biased region" description="Low complexity" evidence="1">
    <location>
        <begin position="2476"/>
        <end position="2488"/>
    </location>
</feature>
<feature type="compositionally biased region" description="Polar residues" evidence="1">
    <location>
        <begin position="2982"/>
        <end position="2991"/>
    </location>
</feature>
<feature type="compositionally biased region" description="Polar residues" evidence="1">
    <location>
        <begin position="1729"/>
        <end position="1738"/>
    </location>
</feature>
<feature type="compositionally biased region" description="Basic residues" evidence="1">
    <location>
        <begin position="345"/>
        <end position="354"/>
    </location>
</feature>
<dbReference type="EMBL" id="JAGKHQ010000014">
    <property type="protein sequence ID" value="KAG7498383.1"/>
    <property type="molecule type" value="Genomic_DNA"/>
</dbReference>
<dbReference type="Pfam" id="PF15963">
    <property type="entry name" value="Myb_DNA-bind_7"/>
    <property type="match status" value="1"/>
</dbReference>
<dbReference type="InterPro" id="IPR001005">
    <property type="entry name" value="SANT/Myb"/>
</dbReference>
<dbReference type="GO" id="GO:0000126">
    <property type="term" value="C:transcription factor TFIIIB complex"/>
    <property type="evidence" value="ECO:0007669"/>
    <property type="project" value="TreeGrafter"/>
</dbReference>
<feature type="compositionally biased region" description="Basic and acidic residues" evidence="1">
    <location>
        <begin position="2244"/>
        <end position="2267"/>
    </location>
</feature>
<organism evidence="3 4">
    <name type="scientific">Solea senegalensis</name>
    <name type="common">Senegalese sole</name>
    <dbReference type="NCBI Taxonomy" id="28829"/>
    <lineage>
        <taxon>Eukaryota</taxon>
        <taxon>Metazoa</taxon>
        <taxon>Chordata</taxon>
        <taxon>Craniata</taxon>
        <taxon>Vertebrata</taxon>
        <taxon>Euteleostomi</taxon>
        <taxon>Actinopterygii</taxon>
        <taxon>Neopterygii</taxon>
        <taxon>Teleostei</taxon>
        <taxon>Neoteleostei</taxon>
        <taxon>Acanthomorphata</taxon>
        <taxon>Carangaria</taxon>
        <taxon>Pleuronectiformes</taxon>
        <taxon>Pleuronectoidei</taxon>
        <taxon>Soleidae</taxon>
        <taxon>Solea</taxon>
    </lineage>
</organism>
<accession>A0AAV6QZ43</accession>
<feature type="compositionally biased region" description="Low complexity" evidence="1">
    <location>
        <begin position="2228"/>
        <end position="2239"/>
    </location>
</feature>
<feature type="compositionally biased region" description="Polar residues" evidence="1">
    <location>
        <begin position="1555"/>
        <end position="1568"/>
    </location>
</feature>
<feature type="compositionally biased region" description="Polar residues" evidence="1">
    <location>
        <begin position="3323"/>
        <end position="3332"/>
    </location>
</feature>
<feature type="compositionally biased region" description="Polar residues" evidence="1">
    <location>
        <begin position="2935"/>
        <end position="2946"/>
    </location>
</feature>
<dbReference type="CDD" id="cd00167">
    <property type="entry name" value="SANT"/>
    <property type="match status" value="1"/>
</dbReference>
<feature type="region of interest" description="Disordered" evidence="1">
    <location>
        <begin position="2823"/>
        <end position="2880"/>
    </location>
</feature>
<feature type="compositionally biased region" description="Low complexity" evidence="1">
    <location>
        <begin position="2060"/>
        <end position="2070"/>
    </location>
</feature>
<feature type="region of interest" description="Disordered" evidence="1">
    <location>
        <begin position="78"/>
        <end position="362"/>
    </location>
</feature>
<feature type="compositionally biased region" description="Polar residues" evidence="1">
    <location>
        <begin position="1414"/>
        <end position="1448"/>
    </location>
</feature>
<feature type="compositionally biased region" description="Polar residues" evidence="1">
    <location>
        <begin position="1986"/>
        <end position="2029"/>
    </location>
</feature>
<feature type="region of interest" description="Disordered" evidence="1">
    <location>
        <begin position="2773"/>
        <end position="2792"/>
    </location>
</feature>
<feature type="compositionally biased region" description="Basic and acidic residues" evidence="1">
    <location>
        <begin position="2332"/>
        <end position="2343"/>
    </location>
</feature>
<feature type="compositionally biased region" description="Basic residues" evidence="1">
    <location>
        <begin position="2273"/>
        <end position="2282"/>
    </location>
</feature>
<feature type="compositionally biased region" description="Basic and acidic residues" evidence="1">
    <location>
        <begin position="738"/>
        <end position="758"/>
    </location>
</feature>
<feature type="compositionally biased region" description="Basic and acidic residues" evidence="1">
    <location>
        <begin position="334"/>
        <end position="344"/>
    </location>
</feature>
<feature type="compositionally biased region" description="Polar residues" evidence="1">
    <location>
        <begin position="3219"/>
        <end position="3230"/>
    </location>
</feature>
<feature type="compositionally biased region" description="Basic and acidic residues" evidence="1">
    <location>
        <begin position="690"/>
        <end position="703"/>
    </location>
</feature>
<feature type="compositionally biased region" description="Polar residues" evidence="1">
    <location>
        <begin position="1589"/>
        <end position="1600"/>
    </location>
</feature>
<feature type="compositionally biased region" description="Low complexity" evidence="1">
    <location>
        <begin position="2921"/>
        <end position="2934"/>
    </location>
</feature>
<feature type="domain" description="Myb-like" evidence="2">
    <location>
        <begin position="497"/>
        <end position="545"/>
    </location>
</feature>
<feature type="compositionally biased region" description="Basic and acidic residues" evidence="1">
    <location>
        <begin position="1570"/>
        <end position="1581"/>
    </location>
</feature>
<feature type="compositionally biased region" description="Polar residues" evidence="1">
    <location>
        <begin position="2542"/>
        <end position="2569"/>
    </location>
</feature>